<gene>
    <name evidence="6" type="ORF">G6534_07625</name>
</gene>
<feature type="domain" description="UvrD-like helicase C-terminal" evidence="5">
    <location>
        <begin position="24"/>
        <end position="206"/>
    </location>
</feature>
<dbReference type="KEGG" id="cpab:G6534_07625"/>
<dbReference type="SUPFAM" id="SSF52540">
    <property type="entry name" value="P-loop containing nucleoside triphosphate hydrolases"/>
    <property type="match status" value="1"/>
</dbReference>
<dbReference type="InterPro" id="IPR014017">
    <property type="entry name" value="DNA_helicase_UvrD-like_C"/>
</dbReference>
<keyword evidence="7" id="KW-1185">Reference proteome</keyword>
<name>A0A7L7KXL2_9LACO</name>
<dbReference type="GO" id="GO:0016787">
    <property type="term" value="F:hydrolase activity"/>
    <property type="evidence" value="ECO:0007669"/>
    <property type="project" value="UniProtKB-KW"/>
</dbReference>
<dbReference type="InterPro" id="IPR027417">
    <property type="entry name" value="P-loop_NTPase"/>
</dbReference>
<reference evidence="6 7" key="1">
    <citation type="submission" date="2020-02" db="EMBL/GenBank/DDBJ databases">
        <title>Complete Genome Sequence of Lactobacillus sp. NFFJ11 Isolated from animal feed.</title>
        <authorList>
            <person name="Jung J.Y."/>
        </authorList>
    </citation>
    <scope>NUCLEOTIDE SEQUENCE [LARGE SCALE GENOMIC DNA]</scope>
    <source>
        <strain evidence="6 7">NFFJ11</strain>
    </source>
</reference>
<dbReference type="GO" id="GO:0005524">
    <property type="term" value="F:ATP binding"/>
    <property type="evidence" value="ECO:0007669"/>
    <property type="project" value="UniProtKB-KW"/>
</dbReference>
<dbReference type="GO" id="GO:0004386">
    <property type="term" value="F:helicase activity"/>
    <property type="evidence" value="ECO:0007669"/>
    <property type="project" value="UniProtKB-KW"/>
</dbReference>
<accession>A0A7L7KXL2</accession>
<dbReference type="Proteomes" id="UP000514410">
    <property type="component" value="Chromosome"/>
</dbReference>
<keyword evidence="3" id="KW-0347">Helicase</keyword>
<evidence type="ECO:0000259" key="5">
    <source>
        <dbReference type="Pfam" id="PF13361"/>
    </source>
</evidence>
<protein>
    <recommendedName>
        <fullName evidence="5">UvrD-like helicase C-terminal domain-containing protein</fullName>
    </recommendedName>
</protein>
<evidence type="ECO:0000256" key="4">
    <source>
        <dbReference type="ARBA" id="ARBA00022840"/>
    </source>
</evidence>
<dbReference type="Gene3D" id="3.40.50.300">
    <property type="entry name" value="P-loop containing nucleotide triphosphate hydrolases"/>
    <property type="match status" value="1"/>
</dbReference>
<evidence type="ECO:0000256" key="3">
    <source>
        <dbReference type="ARBA" id="ARBA00022806"/>
    </source>
</evidence>
<evidence type="ECO:0000313" key="7">
    <source>
        <dbReference type="Proteomes" id="UP000514410"/>
    </source>
</evidence>
<keyword evidence="2" id="KW-0378">Hydrolase</keyword>
<dbReference type="AlphaFoldDB" id="A0A7L7KXL2"/>
<evidence type="ECO:0000313" key="6">
    <source>
        <dbReference type="EMBL" id="QMT84495.1"/>
    </source>
</evidence>
<keyword evidence="1" id="KW-0547">Nucleotide-binding</keyword>
<evidence type="ECO:0000256" key="2">
    <source>
        <dbReference type="ARBA" id="ARBA00022801"/>
    </source>
</evidence>
<evidence type="ECO:0000256" key="1">
    <source>
        <dbReference type="ARBA" id="ARBA00022741"/>
    </source>
</evidence>
<dbReference type="EMBL" id="CP049366">
    <property type="protein sequence ID" value="QMT84495.1"/>
    <property type="molecule type" value="Genomic_DNA"/>
</dbReference>
<dbReference type="Pfam" id="PF13361">
    <property type="entry name" value="UvrD_C"/>
    <property type="match status" value="1"/>
</dbReference>
<proteinExistence type="predicted"/>
<organism evidence="6 7">
    <name type="scientific">Companilactobacillus pabuli</name>
    <dbReference type="NCBI Taxonomy" id="2714036"/>
    <lineage>
        <taxon>Bacteria</taxon>
        <taxon>Bacillati</taxon>
        <taxon>Bacillota</taxon>
        <taxon>Bacilli</taxon>
        <taxon>Lactobacillales</taxon>
        <taxon>Lactobacillaceae</taxon>
        <taxon>Companilactobacillus</taxon>
    </lineage>
</organism>
<sequence length="229" mass="27159">MRTKIVGLERIAKKLKKDFPKKNKVAWEKIMNPNSNEYTNIMNSYACIFQDNNYLAIKSLLKIFTKDSLEKVGLDSVKNLITKKKKKNDPSIKEFLDLNLEMNAGLDSFKETINLFNLTDLNEIVEFYKVFDSTTTKNITIFKSKGLEFENVLLNIDYGFYRKRNWNNINFNHKENDNRDTDQDIMYYLFYVGITRAKNNLNIYINSKQNKEFLNKFTVKFPDIEIQYI</sequence>
<keyword evidence="4" id="KW-0067">ATP-binding</keyword>